<dbReference type="EMBL" id="CAEKKB010000006">
    <property type="protein sequence ID" value="CAB4314086.1"/>
    <property type="molecule type" value="Genomic_DNA"/>
</dbReference>
<reference evidence="1 3" key="2">
    <citation type="submission" date="2020-05" db="EMBL/GenBank/DDBJ databases">
        <authorList>
            <person name="Campoy J."/>
            <person name="Schneeberger K."/>
            <person name="Spophaly S."/>
        </authorList>
    </citation>
    <scope>NUCLEOTIDE SEQUENCE [LARGE SCALE GENOMIC DNA]</scope>
    <source>
        <strain evidence="1">PruArmRojPasFocal</strain>
    </source>
</reference>
<evidence type="ECO:0000313" key="2">
    <source>
        <dbReference type="EMBL" id="CAB4314086.1"/>
    </source>
</evidence>
<protein>
    <submittedName>
        <fullName evidence="1">Uncharacterized protein</fullName>
    </submittedName>
</protein>
<reference evidence="4" key="1">
    <citation type="journal article" date="2020" name="Genome Biol.">
        <title>Gamete binning: chromosome-level and haplotype-resolved genome assembly enabled by high-throughput single-cell sequencing of gamete genomes.</title>
        <authorList>
            <person name="Campoy J.A."/>
            <person name="Sun H."/>
            <person name="Goel M."/>
            <person name="Jiao W.-B."/>
            <person name="Folz-Donahue K."/>
            <person name="Wang N."/>
            <person name="Rubio M."/>
            <person name="Liu C."/>
            <person name="Kukat C."/>
            <person name="Ruiz D."/>
            <person name="Huettel B."/>
            <person name="Schneeberger K."/>
        </authorList>
    </citation>
    <scope>NUCLEOTIDE SEQUENCE [LARGE SCALE GENOMIC DNA]</scope>
    <source>
        <strain evidence="4">cv. Rojo Pasion</strain>
    </source>
</reference>
<dbReference type="AlphaFoldDB" id="A0A6J5V778"/>
<sequence length="98" mass="10850">MGFSKGFKRTCARDFGRKEVSPPCAVQQGWLGGLFVKPWPYHSIVFTSTPSFGTVGFLFEPNSSAAQGDLERICFVFEPNNSATESLPNSRVDLERKS</sequence>
<proteinExistence type="predicted"/>
<dbReference type="Proteomes" id="UP000507245">
    <property type="component" value="Unassembled WGS sequence"/>
</dbReference>
<name>A0A6J5V778_PRUAR</name>
<evidence type="ECO:0000313" key="1">
    <source>
        <dbReference type="EMBL" id="CAB4283677.1"/>
    </source>
</evidence>
<accession>A0A6J5V778</accession>
<organism evidence="1 3">
    <name type="scientific">Prunus armeniaca</name>
    <name type="common">Apricot</name>
    <name type="synonym">Armeniaca vulgaris</name>
    <dbReference type="NCBI Taxonomy" id="36596"/>
    <lineage>
        <taxon>Eukaryota</taxon>
        <taxon>Viridiplantae</taxon>
        <taxon>Streptophyta</taxon>
        <taxon>Embryophyta</taxon>
        <taxon>Tracheophyta</taxon>
        <taxon>Spermatophyta</taxon>
        <taxon>Magnoliopsida</taxon>
        <taxon>eudicotyledons</taxon>
        <taxon>Gunneridae</taxon>
        <taxon>Pentapetalae</taxon>
        <taxon>rosids</taxon>
        <taxon>fabids</taxon>
        <taxon>Rosales</taxon>
        <taxon>Rosaceae</taxon>
        <taxon>Amygdaloideae</taxon>
        <taxon>Amygdaleae</taxon>
        <taxon>Prunus</taxon>
    </lineage>
</organism>
<gene>
    <name evidence="1" type="ORF">CURHAP_LOCUS38751</name>
    <name evidence="2" type="ORF">ORAREDHAP_LOCUS38150</name>
</gene>
<dbReference type="Proteomes" id="UP000507222">
    <property type="component" value="Unassembled WGS sequence"/>
</dbReference>
<keyword evidence="4" id="KW-1185">Reference proteome</keyword>
<dbReference type="EMBL" id="CAEKDK010000006">
    <property type="protein sequence ID" value="CAB4283677.1"/>
    <property type="molecule type" value="Genomic_DNA"/>
</dbReference>
<evidence type="ECO:0000313" key="4">
    <source>
        <dbReference type="Proteomes" id="UP000507245"/>
    </source>
</evidence>
<evidence type="ECO:0000313" key="3">
    <source>
        <dbReference type="Proteomes" id="UP000507222"/>
    </source>
</evidence>